<dbReference type="AlphaFoldDB" id="A0A2N3PM27"/>
<keyword evidence="1" id="KW-0092">Biotin</keyword>
<reference evidence="5" key="1">
    <citation type="submission" date="2017-12" db="EMBL/GenBank/DDBJ databases">
        <title>Draft genome sequence of Telmatospirillum siberiense 26-4b1T, an acidotolerant peatland alphaproteobacterium potentially involved in sulfur cycling.</title>
        <authorList>
            <person name="Hausmann B."/>
            <person name="Pjevac P."/>
            <person name="Schreck K."/>
            <person name="Herbold C.W."/>
            <person name="Daims H."/>
            <person name="Wagner M."/>
            <person name="Pester M."/>
            <person name="Loy A."/>
        </authorList>
    </citation>
    <scope>NUCLEOTIDE SEQUENCE [LARGE SCALE GENOMIC DNA]</scope>
    <source>
        <strain evidence="5">26-4b1</strain>
    </source>
</reference>
<feature type="domain" description="Lipoyl-binding" evidence="3">
    <location>
        <begin position="60"/>
        <end position="132"/>
    </location>
</feature>
<evidence type="ECO:0000259" key="3">
    <source>
        <dbReference type="PROSITE" id="PS50968"/>
    </source>
</evidence>
<sequence>MKLQIGIDGKTYELDVEVIEEDHGPRPRGNLSPYSAPPTTMPSAPAAPASAPADAAEGSVDEAKVCRSPVSGVVIRINVQVGQQLQPNDLIMVLEAMKMETSVTAPVAGKVKAVSVAQGDGVKAHQVLVEFE</sequence>
<dbReference type="InterPro" id="IPR000089">
    <property type="entry name" value="Biotin_lipoyl"/>
</dbReference>
<gene>
    <name evidence="4" type="ORF">CWS72_26735</name>
</gene>
<feature type="region of interest" description="Disordered" evidence="2">
    <location>
        <begin position="20"/>
        <end position="55"/>
    </location>
</feature>
<evidence type="ECO:0000313" key="4">
    <source>
        <dbReference type="EMBL" id="PKU21454.1"/>
    </source>
</evidence>
<dbReference type="InterPro" id="IPR050709">
    <property type="entry name" value="Biotin_Carboxyl_Carrier/Decarb"/>
</dbReference>
<dbReference type="PROSITE" id="PS00188">
    <property type="entry name" value="BIOTIN"/>
    <property type="match status" value="1"/>
</dbReference>
<dbReference type="FunFam" id="2.40.50.100:FF:000003">
    <property type="entry name" value="Acetyl-CoA carboxylase biotin carboxyl carrier protein"/>
    <property type="match status" value="1"/>
</dbReference>
<proteinExistence type="predicted"/>
<feature type="compositionally biased region" description="Low complexity" evidence="2">
    <location>
        <begin position="41"/>
        <end position="55"/>
    </location>
</feature>
<evidence type="ECO:0000256" key="2">
    <source>
        <dbReference type="SAM" id="MobiDB-lite"/>
    </source>
</evidence>
<dbReference type="Pfam" id="PF00364">
    <property type="entry name" value="Biotin_lipoyl"/>
    <property type="match status" value="1"/>
</dbReference>
<dbReference type="CDD" id="cd06850">
    <property type="entry name" value="biotinyl_domain"/>
    <property type="match status" value="1"/>
</dbReference>
<dbReference type="PANTHER" id="PTHR45266:SF3">
    <property type="entry name" value="OXALOACETATE DECARBOXYLASE ALPHA CHAIN"/>
    <property type="match status" value="1"/>
</dbReference>
<dbReference type="SUPFAM" id="SSF51230">
    <property type="entry name" value="Single hybrid motif"/>
    <property type="match status" value="1"/>
</dbReference>
<dbReference type="OrthoDB" id="163546at2"/>
<dbReference type="RefSeq" id="WP_101253722.1">
    <property type="nucleotide sequence ID" value="NZ_PIUM01000059.1"/>
</dbReference>
<dbReference type="PROSITE" id="PS50968">
    <property type="entry name" value="BIOTINYL_LIPOYL"/>
    <property type="match status" value="1"/>
</dbReference>
<name>A0A2N3PM27_9PROT</name>
<dbReference type="Gene3D" id="2.40.50.100">
    <property type="match status" value="1"/>
</dbReference>
<organism evidence="4 5">
    <name type="scientific">Telmatospirillum siberiense</name>
    <dbReference type="NCBI Taxonomy" id="382514"/>
    <lineage>
        <taxon>Bacteria</taxon>
        <taxon>Pseudomonadati</taxon>
        <taxon>Pseudomonadota</taxon>
        <taxon>Alphaproteobacteria</taxon>
        <taxon>Rhodospirillales</taxon>
        <taxon>Rhodospirillaceae</taxon>
        <taxon>Telmatospirillum</taxon>
    </lineage>
</organism>
<dbReference type="PANTHER" id="PTHR45266">
    <property type="entry name" value="OXALOACETATE DECARBOXYLASE ALPHA CHAIN"/>
    <property type="match status" value="1"/>
</dbReference>
<dbReference type="InterPro" id="IPR001882">
    <property type="entry name" value="Biotin_BS"/>
</dbReference>
<dbReference type="InterPro" id="IPR011053">
    <property type="entry name" value="Single_hybrid_motif"/>
</dbReference>
<dbReference type="EMBL" id="PIUM01000059">
    <property type="protein sequence ID" value="PKU21454.1"/>
    <property type="molecule type" value="Genomic_DNA"/>
</dbReference>
<dbReference type="Proteomes" id="UP000233293">
    <property type="component" value="Unassembled WGS sequence"/>
</dbReference>
<accession>A0A2N3PM27</accession>
<evidence type="ECO:0000256" key="1">
    <source>
        <dbReference type="ARBA" id="ARBA00023267"/>
    </source>
</evidence>
<comment type="caution">
    <text evidence="4">The sequence shown here is derived from an EMBL/GenBank/DDBJ whole genome shotgun (WGS) entry which is preliminary data.</text>
</comment>
<evidence type="ECO:0000313" key="5">
    <source>
        <dbReference type="Proteomes" id="UP000233293"/>
    </source>
</evidence>
<protein>
    <submittedName>
        <fullName evidence="4">Acetyl-CoA carboxylase biotin carboxyl carrier protein subunit</fullName>
    </submittedName>
</protein>
<keyword evidence="5" id="KW-1185">Reference proteome</keyword>